<protein>
    <submittedName>
        <fullName evidence="2">Uncharacterized protein LOC107479552</fullName>
    </submittedName>
</protein>
<dbReference type="Proteomes" id="UP000515211">
    <property type="component" value="Chromosome 3"/>
</dbReference>
<dbReference type="GeneID" id="107479552"/>
<name>A0A9C6TD66_ARADU</name>
<keyword evidence="1" id="KW-1185">Reference proteome</keyword>
<proteinExistence type="predicted"/>
<reference evidence="1" key="1">
    <citation type="journal article" date="2016" name="Nat. Genet.">
        <title>The genome sequences of Arachis duranensis and Arachis ipaensis, the diploid ancestors of cultivated peanut.</title>
        <authorList>
            <person name="Bertioli D.J."/>
            <person name="Cannon S.B."/>
            <person name="Froenicke L."/>
            <person name="Huang G."/>
            <person name="Farmer A.D."/>
            <person name="Cannon E.K."/>
            <person name="Liu X."/>
            <person name="Gao D."/>
            <person name="Clevenger J."/>
            <person name="Dash S."/>
            <person name="Ren L."/>
            <person name="Moretzsohn M.C."/>
            <person name="Shirasawa K."/>
            <person name="Huang W."/>
            <person name="Vidigal B."/>
            <person name="Abernathy B."/>
            <person name="Chu Y."/>
            <person name="Niederhuth C.E."/>
            <person name="Umale P."/>
            <person name="Araujo A.C."/>
            <person name="Kozik A."/>
            <person name="Kim K.D."/>
            <person name="Burow M.D."/>
            <person name="Varshney R.K."/>
            <person name="Wang X."/>
            <person name="Zhang X."/>
            <person name="Barkley N."/>
            <person name="Guimaraes P.M."/>
            <person name="Isobe S."/>
            <person name="Guo B."/>
            <person name="Liao B."/>
            <person name="Stalker H.T."/>
            <person name="Schmitz R.J."/>
            <person name="Scheffler B.E."/>
            <person name="Leal-Bertioli S.C."/>
            <person name="Xun X."/>
            <person name="Jackson S.A."/>
            <person name="Michelmore R."/>
            <person name="Ozias-Akins P."/>
        </authorList>
    </citation>
    <scope>NUCLEOTIDE SEQUENCE [LARGE SCALE GENOMIC DNA]</scope>
    <source>
        <strain evidence="1">cv. V14167</strain>
    </source>
</reference>
<dbReference type="RefSeq" id="XP_052114401.1">
    <property type="nucleotide sequence ID" value="XM_052258441.1"/>
</dbReference>
<dbReference type="KEGG" id="adu:107479552"/>
<organism evidence="1 2">
    <name type="scientific">Arachis duranensis</name>
    <name type="common">Wild peanut</name>
    <dbReference type="NCBI Taxonomy" id="130453"/>
    <lineage>
        <taxon>Eukaryota</taxon>
        <taxon>Viridiplantae</taxon>
        <taxon>Streptophyta</taxon>
        <taxon>Embryophyta</taxon>
        <taxon>Tracheophyta</taxon>
        <taxon>Spermatophyta</taxon>
        <taxon>Magnoliopsida</taxon>
        <taxon>eudicotyledons</taxon>
        <taxon>Gunneridae</taxon>
        <taxon>Pentapetalae</taxon>
        <taxon>rosids</taxon>
        <taxon>fabids</taxon>
        <taxon>Fabales</taxon>
        <taxon>Fabaceae</taxon>
        <taxon>Papilionoideae</taxon>
        <taxon>50 kb inversion clade</taxon>
        <taxon>dalbergioids sensu lato</taxon>
        <taxon>Dalbergieae</taxon>
        <taxon>Pterocarpus clade</taxon>
        <taxon>Arachis</taxon>
    </lineage>
</organism>
<reference evidence="2" key="2">
    <citation type="submission" date="2025-08" db="UniProtKB">
        <authorList>
            <consortium name="RefSeq"/>
        </authorList>
    </citation>
    <scope>IDENTIFICATION</scope>
    <source>
        <tissue evidence="2">Whole plant</tissue>
    </source>
</reference>
<gene>
    <name evidence="2" type="primary">LOC107479552</name>
</gene>
<sequence length="106" mass="11813">MREEGSSQGRKKRLPVPPALSRLISVIAASPPLKVRRHCFHRLHASCSSCQSSLSLFGIAVLIRNHRCHCCCFPRRTEVIATVPAVLAIVNWKKKGIATFKFDGFD</sequence>
<dbReference type="AlphaFoldDB" id="A0A9C6TD66"/>
<evidence type="ECO:0000313" key="2">
    <source>
        <dbReference type="RefSeq" id="XP_052114401.1"/>
    </source>
</evidence>
<evidence type="ECO:0000313" key="1">
    <source>
        <dbReference type="Proteomes" id="UP000515211"/>
    </source>
</evidence>
<accession>A0A9C6TD66</accession>